<dbReference type="PANTHER" id="PTHR30146:SF153">
    <property type="entry name" value="LACTOSE OPERON REPRESSOR"/>
    <property type="match status" value="1"/>
</dbReference>
<name>A0A563E8D6_9MICO</name>
<keyword evidence="2" id="KW-0238">DNA-binding</keyword>
<dbReference type="PROSITE" id="PS50932">
    <property type="entry name" value="HTH_LACI_2"/>
    <property type="match status" value="1"/>
</dbReference>
<dbReference type="SUPFAM" id="SSF47413">
    <property type="entry name" value="lambda repressor-like DNA-binding domains"/>
    <property type="match status" value="1"/>
</dbReference>
<dbReference type="InterPro" id="IPR028082">
    <property type="entry name" value="Peripla_BP_I"/>
</dbReference>
<keyword evidence="1" id="KW-0805">Transcription regulation</keyword>
<reference evidence="5 6" key="1">
    <citation type="submission" date="2019-05" db="EMBL/GenBank/DDBJ databases">
        <authorList>
            <person name="Lee S.D."/>
        </authorList>
    </citation>
    <scope>NUCLEOTIDE SEQUENCE [LARGE SCALE GENOMIC DNA]</scope>
    <source>
        <strain evidence="5 6">C5-26</strain>
    </source>
</reference>
<feature type="domain" description="HTH lacI-type" evidence="4">
    <location>
        <begin position="28"/>
        <end position="82"/>
    </location>
</feature>
<sequence length="352" mass="38170">MTARPGGVNHFPRIVATEECVTASHKRVGIRDVANAAGVSITAVSWTLNGKGEVAESTRRRIREVAESLGYQPNEAARSLQSGRSRILGVAIAHRNSRSWEQTYLPYYRSVVAGAAMEAVEHGHAVAAIPFEADGRMRFTMPIDGMVVVDPVRDDPILAECRRRGITVVTDGRPIDEVHDDEPMVQSDTARGLAELFGRLDDLQVRSPALLIGPEADSYTLDSTRYFRNWCRRAGHSTRVVRLKPGQDPVEAAGDLLDETERPGAIHSLNETYGNAVLEAAGRRRLRVPQDLAVTMMGDATSVAPGNGAVYLVLDPVAVGAAATRLLVGALDHESVEDLLLPCRVVDSPQWA</sequence>
<evidence type="ECO:0000313" key="5">
    <source>
        <dbReference type="EMBL" id="TWP38513.1"/>
    </source>
</evidence>
<accession>A0A563E8D6</accession>
<evidence type="ECO:0000256" key="1">
    <source>
        <dbReference type="ARBA" id="ARBA00023015"/>
    </source>
</evidence>
<dbReference type="EMBL" id="VCQV01000002">
    <property type="protein sequence ID" value="TWP38513.1"/>
    <property type="molecule type" value="Genomic_DNA"/>
</dbReference>
<evidence type="ECO:0000256" key="2">
    <source>
        <dbReference type="ARBA" id="ARBA00023125"/>
    </source>
</evidence>
<evidence type="ECO:0000256" key="3">
    <source>
        <dbReference type="ARBA" id="ARBA00023163"/>
    </source>
</evidence>
<keyword evidence="3" id="KW-0804">Transcription</keyword>
<dbReference type="InterPro" id="IPR010982">
    <property type="entry name" value="Lambda_DNA-bd_dom_sf"/>
</dbReference>
<dbReference type="Pfam" id="PF00356">
    <property type="entry name" value="LacI"/>
    <property type="match status" value="1"/>
</dbReference>
<dbReference type="GO" id="GO:0003700">
    <property type="term" value="F:DNA-binding transcription factor activity"/>
    <property type="evidence" value="ECO:0007669"/>
    <property type="project" value="TreeGrafter"/>
</dbReference>
<dbReference type="InterPro" id="IPR046335">
    <property type="entry name" value="LacI/GalR-like_sensor"/>
</dbReference>
<dbReference type="Pfam" id="PF13377">
    <property type="entry name" value="Peripla_BP_3"/>
    <property type="match status" value="1"/>
</dbReference>
<protein>
    <submittedName>
        <fullName evidence="5">LacI family transcriptional regulator</fullName>
    </submittedName>
</protein>
<gene>
    <name evidence="5" type="ORF">FGL98_01575</name>
</gene>
<dbReference type="Gene3D" id="1.10.260.40">
    <property type="entry name" value="lambda repressor-like DNA-binding domains"/>
    <property type="match status" value="1"/>
</dbReference>
<dbReference type="GO" id="GO:0000976">
    <property type="term" value="F:transcription cis-regulatory region binding"/>
    <property type="evidence" value="ECO:0007669"/>
    <property type="project" value="TreeGrafter"/>
</dbReference>
<dbReference type="PANTHER" id="PTHR30146">
    <property type="entry name" value="LACI-RELATED TRANSCRIPTIONAL REPRESSOR"/>
    <property type="match status" value="1"/>
</dbReference>
<dbReference type="AlphaFoldDB" id="A0A563E8D6"/>
<keyword evidence="6" id="KW-1185">Reference proteome</keyword>
<dbReference type="CDD" id="cd01392">
    <property type="entry name" value="HTH_LacI"/>
    <property type="match status" value="1"/>
</dbReference>
<dbReference type="Gene3D" id="3.40.50.2300">
    <property type="match status" value="2"/>
</dbReference>
<reference evidence="5 6" key="2">
    <citation type="submission" date="2019-08" db="EMBL/GenBank/DDBJ databases">
        <title>Jejuicoccus antrihumi gen. nov., sp. nov., a new member of the family Dermacoccaceae isolated from a cave.</title>
        <authorList>
            <person name="Schumann P."/>
            <person name="Kim I.S."/>
        </authorList>
    </citation>
    <scope>NUCLEOTIDE SEQUENCE [LARGE SCALE GENOMIC DNA]</scope>
    <source>
        <strain evidence="5 6">C5-26</strain>
    </source>
</reference>
<dbReference type="Proteomes" id="UP000320244">
    <property type="component" value="Unassembled WGS sequence"/>
</dbReference>
<evidence type="ECO:0000259" key="4">
    <source>
        <dbReference type="PROSITE" id="PS50932"/>
    </source>
</evidence>
<evidence type="ECO:0000313" key="6">
    <source>
        <dbReference type="Proteomes" id="UP000320244"/>
    </source>
</evidence>
<dbReference type="OrthoDB" id="3288692at2"/>
<dbReference type="InterPro" id="IPR000843">
    <property type="entry name" value="HTH_LacI"/>
</dbReference>
<dbReference type="SMART" id="SM00354">
    <property type="entry name" value="HTH_LACI"/>
    <property type="match status" value="1"/>
</dbReference>
<dbReference type="SUPFAM" id="SSF53822">
    <property type="entry name" value="Periplasmic binding protein-like I"/>
    <property type="match status" value="1"/>
</dbReference>
<organism evidence="5 6">
    <name type="scientific">Leekyejoonella antrihumi</name>
    <dbReference type="NCBI Taxonomy" id="1660198"/>
    <lineage>
        <taxon>Bacteria</taxon>
        <taxon>Bacillati</taxon>
        <taxon>Actinomycetota</taxon>
        <taxon>Actinomycetes</taxon>
        <taxon>Micrococcales</taxon>
        <taxon>Dermacoccaceae</taxon>
        <taxon>Leekyejoonella</taxon>
    </lineage>
</organism>
<proteinExistence type="predicted"/>
<comment type="caution">
    <text evidence="5">The sequence shown here is derived from an EMBL/GenBank/DDBJ whole genome shotgun (WGS) entry which is preliminary data.</text>
</comment>